<sequence>MILQLLFYEVNNCTPRKEVSFTSFVISNGQSFSKPSAVKIKLQSVTRLFHTKNIVTVNGQFPGPRIIAREGDRLVIKVVNNVQNNMGLHTLHNAQFRQAKAVYTTSQWEAKEGLYFGMPTFLGLGLPFYGLIVILPKRNAGYPFLRPFQEVPIIFGEWWNADTETVINQALQTGLAPNVSDAYAINGLPGPLYNCSAKDTFKLKVKPGKTQLLRLIIVALNDELFFSIANHSLTVVEVDATYVKPFKTNAILLSPPTWTNYQCSSQD</sequence>
<keyword evidence="11" id="KW-1133">Transmembrane helix</keyword>
<keyword evidence="9" id="KW-0186">Copper</keyword>
<evidence type="ECO:0000256" key="3">
    <source>
        <dbReference type="ARBA" id="ARBA00010609"/>
    </source>
</evidence>
<dbReference type="InterPro" id="IPR011707">
    <property type="entry name" value="Cu-oxidase-like_N"/>
</dbReference>
<comment type="similarity">
    <text evidence="3">Belongs to the multicopper oxidase family.</text>
</comment>
<dbReference type="SUPFAM" id="SSF49503">
    <property type="entry name" value="Cupredoxins"/>
    <property type="match status" value="2"/>
</dbReference>
<evidence type="ECO:0000259" key="13">
    <source>
        <dbReference type="Pfam" id="PF07732"/>
    </source>
</evidence>
<dbReference type="Gene3D" id="2.60.40.420">
    <property type="entry name" value="Cupredoxins - blue copper proteins"/>
    <property type="match status" value="2"/>
</dbReference>
<dbReference type="GO" id="GO:0048046">
    <property type="term" value="C:apoplast"/>
    <property type="evidence" value="ECO:0007669"/>
    <property type="project" value="UniProtKB-SubCell"/>
</dbReference>
<keyword evidence="11" id="KW-0812">Transmembrane</keyword>
<evidence type="ECO:0000256" key="8">
    <source>
        <dbReference type="ARBA" id="ARBA00023002"/>
    </source>
</evidence>
<evidence type="ECO:0000256" key="1">
    <source>
        <dbReference type="ARBA" id="ARBA00000349"/>
    </source>
</evidence>
<evidence type="ECO:0000259" key="12">
    <source>
        <dbReference type="Pfam" id="PF00394"/>
    </source>
</evidence>
<evidence type="ECO:0000256" key="4">
    <source>
        <dbReference type="ARBA" id="ARBA00012297"/>
    </source>
</evidence>
<dbReference type="GO" id="GO:0046274">
    <property type="term" value="P:lignin catabolic process"/>
    <property type="evidence" value="ECO:0007669"/>
    <property type="project" value="UniProtKB-KW"/>
</dbReference>
<feature type="domain" description="Plastocyanin-like" evidence="12">
    <location>
        <begin position="150"/>
        <end position="255"/>
    </location>
</feature>
<dbReference type="Pfam" id="PF07732">
    <property type="entry name" value="Cu-oxidase_3"/>
    <property type="match status" value="1"/>
</dbReference>
<comment type="caution">
    <text evidence="14">The sequence shown here is derived from an EMBL/GenBank/DDBJ whole genome shotgun (WGS) entry which is preliminary data.</text>
</comment>
<feature type="domain" description="Plastocyanin-like" evidence="13">
    <location>
        <begin position="44"/>
        <end position="90"/>
    </location>
</feature>
<dbReference type="InterPro" id="IPR034285">
    <property type="entry name" value="CuRO_2_LCC"/>
</dbReference>
<evidence type="ECO:0000256" key="5">
    <source>
        <dbReference type="ARBA" id="ARBA00022523"/>
    </source>
</evidence>
<evidence type="ECO:0000256" key="7">
    <source>
        <dbReference type="ARBA" id="ARBA00022737"/>
    </source>
</evidence>
<reference evidence="14 15" key="1">
    <citation type="submission" date="2023-12" db="EMBL/GenBank/DDBJ databases">
        <title>A high-quality genome assembly for Dillenia turbinata (Dilleniales).</title>
        <authorList>
            <person name="Chanderbali A."/>
        </authorList>
    </citation>
    <scope>NUCLEOTIDE SEQUENCE [LARGE SCALE GENOMIC DNA]</scope>
    <source>
        <strain evidence="14">LSX21</strain>
        <tissue evidence="14">Leaf</tissue>
    </source>
</reference>
<dbReference type="PANTHER" id="PTHR11709:SF522">
    <property type="entry name" value="LACCASE-4"/>
    <property type="match status" value="1"/>
</dbReference>
<proteinExistence type="inferred from homology"/>
<dbReference type="GO" id="GO:0052716">
    <property type="term" value="F:hydroquinone:oxygen oxidoreductase activity"/>
    <property type="evidence" value="ECO:0007669"/>
    <property type="project" value="UniProtKB-EC"/>
</dbReference>
<keyword evidence="5" id="KW-0052">Apoplast</keyword>
<dbReference type="InterPro" id="IPR001117">
    <property type="entry name" value="Cu-oxidase_2nd"/>
</dbReference>
<keyword evidence="10" id="KW-0439">Lignin degradation</keyword>
<evidence type="ECO:0000313" key="14">
    <source>
        <dbReference type="EMBL" id="KAK6943636.1"/>
    </source>
</evidence>
<name>A0AAN8ZMU2_9MAGN</name>
<dbReference type="CDD" id="cd13875">
    <property type="entry name" value="CuRO_2_LCC_plant"/>
    <property type="match status" value="1"/>
</dbReference>
<dbReference type="InterPro" id="IPR045087">
    <property type="entry name" value="Cu-oxidase_fam"/>
</dbReference>
<dbReference type="Proteomes" id="UP001370490">
    <property type="component" value="Unassembled WGS sequence"/>
</dbReference>
<evidence type="ECO:0000256" key="6">
    <source>
        <dbReference type="ARBA" id="ARBA00022525"/>
    </source>
</evidence>
<organism evidence="14 15">
    <name type="scientific">Dillenia turbinata</name>
    <dbReference type="NCBI Taxonomy" id="194707"/>
    <lineage>
        <taxon>Eukaryota</taxon>
        <taxon>Viridiplantae</taxon>
        <taxon>Streptophyta</taxon>
        <taxon>Embryophyta</taxon>
        <taxon>Tracheophyta</taxon>
        <taxon>Spermatophyta</taxon>
        <taxon>Magnoliopsida</taxon>
        <taxon>eudicotyledons</taxon>
        <taxon>Gunneridae</taxon>
        <taxon>Pentapetalae</taxon>
        <taxon>Dilleniales</taxon>
        <taxon>Dilleniaceae</taxon>
        <taxon>Dillenia</taxon>
    </lineage>
</organism>
<evidence type="ECO:0000256" key="10">
    <source>
        <dbReference type="ARBA" id="ARBA00023185"/>
    </source>
</evidence>
<comment type="catalytic activity">
    <reaction evidence="1">
        <text>4 hydroquinone + O2 = 4 benzosemiquinone + 2 H2O</text>
        <dbReference type="Rhea" id="RHEA:11276"/>
        <dbReference type="ChEBI" id="CHEBI:15377"/>
        <dbReference type="ChEBI" id="CHEBI:15379"/>
        <dbReference type="ChEBI" id="CHEBI:17594"/>
        <dbReference type="ChEBI" id="CHEBI:17977"/>
        <dbReference type="EC" id="1.10.3.2"/>
    </reaction>
</comment>
<evidence type="ECO:0000313" key="15">
    <source>
        <dbReference type="Proteomes" id="UP001370490"/>
    </source>
</evidence>
<keyword evidence="11" id="KW-0472">Membrane</keyword>
<keyword evidence="15" id="KW-1185">Reference proteome</keyword>
<dbReference type="AlphaFoldDB" id="A0AAN8ZMU2"/>
<evidence type="ECO:0000256" key="2">
    <source>
        <dbReference type="ARBA" id="ARBA00004271"/>
    </source>
</evidence>
<evidence type="ECO:0000256" key="9">
    <source>
        <dbReference type="ARBA" id="ARBA00023008"/>
    </source>
</evidence>
<feature type="transmembrane region" description="Helical" evidence="11">
    <location>
        <begin position="114"/>
        <end position="136"/>
    </location>
</feature>
<dbReference type="PANTHER" id="PTHR11709">
    <property type="entry name" value="MULTI-COPPER OXIDASE"/>
    <property type="match status" value="1"/>
</dbReference>
<dbReference type="EMBL" id="JBAMMX010000003">
    <property type="protein sequence ID" value="KAK6943636.1"/>
    <property type="molecule type" value="Genomic_DNA"/>
</dbReference>
<dbReference type="Pfam" id="PF00394">
    <property type="entry name" value="Cu-oxidase"/>
    <property type="match status" value="1"/>
</dbReference>
<dbReference type="EC" id="1.10.3.2" evidence="4"/>
<keyword evidence="7" id="KW-0677">Repeat</keyword>
<protein>
    <recommendedName>
        <fullName evidence="4">laccase</fullName>
        <ecNumber evidence="4">1.10.3.2</ecNumber>
    </recommendedName>
</protein>
<gene>
    <name evidence="14" type="ORF">RJ641_024738</name>
</gene>
<dbReference type="GO" id="GO:0005507">
    <property type="term" value="F:copper ion binding"/>
    <property type="evidence" value="ECO:0007669"/>
    <property type="project" value="InterPro"/>
</dbReference>
<evidence type="ECO:0000256" key="11">
    <source>
        <dbReference type="SAM" id="Phobius"/>
    </source>
</evidence>
<accession>A0AAN8ZMU2</accession>
<keyword evidence="8" id="KW-0560">Oxidoreductase</keyword>
<dbReference type="InterPro" id="IPR008972">
    <property type="entry name" value="Cupredoxin"/>
</dbReference>
<comment type="subcellular location">
    <subcellularLocation>
        <location evidence="2">Secreted</location>
        <location evidence="2">Extracellular space</location>
        <location evidence="2">Apoplast</location>
    </subcellularLocation>
</comment>
<keyword evidence="6" id="KW-0964">Secreted</keyword>